<dbReference type="Proteomes" id="UP000019335">
    <property type="component" value="Chromosome 7"/>
</dbReference>
<feature type="compositionally biased region" description="Basic and acidic residues" evidence="1">
    <location>
        <begin position="51"/>
        <end position="63"/>
    </location>
</feature>
<organism evidence="3 4">
    <name type="scientific">Nannochloropsis gaditana</name>
    <dbReference type="NCBI Taxonomy" id="72520"/>
    <lineage>
        <taxon>Eukaryota</taxon>
        <taxon>Sar</taxon>
        <taxon>Stramenopiles</taxon>
        <taxon>Ochrophyta</taxon>
        <taxon>Eustigmatophyceae</taxon>
        <taxon>Eustigmatales</taxon>
        <taxon>Monodopsidaceae</taxon>
        <taxon>Nannochloropsis</taxon>
    </lineage>
</organism>
<feature type="compositionally biased region" description="Basic and acidic residues" evidence="1">
    <location>
        <begin position="326"/>
        <end position="340"/>
    </location>
</feature>
<feature type="region of interest" description="Disordered" evidence="1">
    <location>
        <begin position="301"/>
        <end position="340"/>
    </location>
</feature>
<keyword evidence="4" id="KW-1185">Reference proteome</keyword>
<keyword evidence="3" id="KW-0238">DNA-binding</keyword>
<protein>
    <submittedName>
        <fullName evidence="3">DNA-binding SAP</fullName>
    </submittedName>
</protein>
<dbReference type="PROSITE" id="PS50800">
    <property type="entry name" value="SAP"/>
    <property type="match status" value="1"/>
</dbReference>
<dbReference type="EMBL" id="AZIL01000515">
    <property type="protein sequence ID" value="EWM27275.1"/>
    <property type="molecule type" value="Genomic_DNA"/>
</dbReference>
<feature type="domain" description="SAP" evidence="2">
    <location>
        <begin position="4"/>
        <end position="38"/>
    </location>
</feature>
<feature type="region of interest" description="Disordered" evidence="1">
    <location>
        <begin position="39"/>
        <end position="225"/>
    </location>
</feature>
<feature type="compositionally biased region" description="Basic and acidic residues" evidence="1">
    <location>
        <begin position="155"/>
        <end position="165"/>
    </location>
</feature>
<dbReference type="Pfam" id="PF02037">
    <property type="entry name" value="SAP"/>
    <property type="match status" value="1"/>
</dbReference>
<evidence type="ECO:0000313" key="4">
    <source>
        <dbReference type="Proteomes" id="UP000019335"/>
    </source>
</evidence>
<accession>W7TJL0</accession>
<gene>
    <name evidence="3" type="ORF">Naga_100080g18</name>
</gene>
<reference evidence="3 4" key="1">
    <citation type="journal article" date="2014" name="Mol. Plant">
        <title>Chromosome Scale Genome Assembly and Transcriptome Profiling of Nannochloropsis gaditana in Nitrogen Depletion.</title>
        <authorList>
            <person name="Corteggiani Carpinelli E."/>
            <person name="Telatin A."/>
            <person name="Vitulo N."/>
            <person name="Forcato C."/>
            <person name="D'Angelo M."/>
            <person name="Schiavon R."/>
            <person name="Vezzi A."/>
            <person name="Giacometti G.M."/>
            <person name="Morosinotto T."/>
            <person name="Valle G."/>
        </authorList>
    </citation>
    <scope>NUCLEOTIDE SEQUENCE [LARGE SCALE GENOMIC DNA]</scope>
    <source>
        <strain evidence="3 4">B-31</strain>
    </source>
</reference>
<proteinExistence type="predicted"/>
<evidence type="ECO:0000259" key="2">
    <source>
        <dbReference type="PROSITE" id="PS50800"/>
    </source>
</evidence>
<feature type="compositionally biased region" description="Polar residues" evidence="1">
    <location>
        <begin position="195"/>
        <end position="216"/>
    </location>
</feature>
<dbReference type="InterPro" id="IPR003034">
    <property type="entry name" value="SAP_dom"/>
</dbReference>
<dbReference type="OrthoDB" id="10305129at2759"/>
<dbReference type="AlphaFoldDB" id="W7TJL0"/>
<evidence type="ECO:0000313" key="3">
    <source>
        <dbReference type="EMBL" id="EWM27275.1"/>
    </source>
</evidence>
<dbReference type="GO" id="GO:0003677">
    <property type="term" value="F:DNA binding"/>
    <property type="evidence" value="ECO:0007669"/>
    <property type="project" value="UniProtKB-KW"/>
</dbReference>
<feature type="compositionally biased region" description="Polar residues" evidence="1">
    <location>
        <begin position="117"/>
        <end position="145"/>
    </location>
</feature>
<sequence length="340" mass="37137">MNTYATLSYRELQKLCKAHGLTCKGKADELRARLIAVEQQQQQQGQCPTQERGEGSSNNDKKTIANGKAQRKSKDDEVDVSVDMPDLIDRPSNAVTWEVELEQGPERFVGRKRQFPTEDSQAGDSDKSSNSSMDAQGDADSTSEQCEPAMVSTQERSETVPHASEKSQTSGIPATEREPLLKSSTTRATKIHGTSRLTTSKGALTTREQTSSNVGSKKQAPVSASRPLGLCTSINRLGSCEERHLLSSAKMAPNKPALKISGCALLSTSEQAKSRPKITYKPHTGRLPPYQETRCIPLFSPYPVMPSRKPGVPKNQRRPTPLPDNSAKHGCDMASKKKNM</sequence>
<evidence type="ECO:0000256" key="1">
    <source>
        <dbReference type="SAM" id="MobiDB-lite"/>
    </source>
</evidence>
<dbReference type="SMART" id="SM00513">
    <property type="entry name" value="SAP"/>
    <property type="match status" value="1"/>
</dbReference>
<name>W7TJL0_9STRA</name>
<comment type="caution">
    <text evidence="3">The sequence shown here is derived from an EMBL/GenBank/DDBJ whole genome shotgun (WGS) entry which is preliminary data.</text>
</comment>